<feature type="chain" id="PRO_5006855279" evidence="2">
    <location>
        <begin position="34"/>
        <end position="63"/>
    </location>
</feature>
<protein>
    <submittedName>
        <fullName evidence="3">Uncharacterized protein</fullName>
    </submittedName>
</protein>
<dbReference type="EMBL" id="LN609302">
    <property type="protein sequence ID" value="CEF54278.1"/>
    <property type="molecule type" value="Genomic_DNA"/>
</dbReference>
<evidence type="ECO:0000313" key="3">
    <source>
        <dbReference type="EMBL" id="CEF54278.1"/>
    </source>
</evidence>
<feature type="region of interest" description="Disordered" evidence="1">
    <location>
        <begin position="31"/>
        <end position="63"/>
    </location>
</feature>
<keyword evidence="6" id="KW-1185">Reference proteome</keyword>
<sequence length="63" mass="6398">MSATSKTSSRYRLLRNAALVALAIPLSMLSACADDKPPPPPPPAPVEAPPPPPPPPPAPPARG</sequence>
<dbReference type="Proteomes" id="UP000657200">
    <property type="component" value="Unassembled WGS sequence"/>
</dbReference>
<feature type="signal peptide" evidence="2">
    <location>
        <begin position="1"/>
        <end position="33"/>
    </location>
</feature>
<evidence type="ECO:0000256" key="1">
    <source>
        <dbReference type="SAM" id="MobiDB-lite"/>
    </source>
</evidence>
<accession>A0A0U5BGI4</accession>
<proteinExistence type="predicted"/>
<reference evidence="3" key="1">
    <citation type="submission" date="2014-09" db="EMBL/GenBank/DDBJ databases">
        <authorList>
            <person name="Magalhaes I.L.F."/>
            <person name="Oliveira U."/>
            <person name="Santos F.R."/>
            <person name="Vidigal T.H.D.A."/>
            <person name="Brescovit A.D."/>
            <person name="Santos A.J."/>
        </authorList>
    </citation>
    <scope>NUCLEOTIDE SEQUENCE</scope>
    <source>
        <strain evidence="3">LMG 23848T</strain>
    </source>
</reference>
<name>A0A0U5BGI4_9PROT</name>
<gene>
    <name evidence="3" type="ORF">AGA_688</name>
    <name evidence="4" type="ORF">GOB80_06220</name>
</gene>
<dbReference type="PATRIC" id="fig|431306.5.peg.670"/>
<evidence type="ECO:0000313" key="4">
    <source>
        <dbReference type="EMBL" id="NHO39287.1"/>
    </source>
</evidence>
<dbReference type="EMBL" id="WOTE01000003">
    <property type="protein sequence ID" value="NHO39287.1"/>
    <property type="molecule type" value="Genomic_DNA"/>
</dbReference>
<organism evidence="3 5">
    <name type="scientific">Acetobacter ghanensis</name>
    <dbReference type="NCBI Taxonomy" id="431306"/>
    <lineage>
        <taxon>Bacteria</taxon>
        <taxon>Pseudomonadati</taxon>
        <taxon>Pseudomonadota</taxon>
        <taxon>Alphaproteobacteria</taxon>
        <taxon>Acetobacterales</taxon>
        <taxon>Acetobacteraceae</taxon>
        <taxon>Acetobacter</taxon>
    </lineage>
</organism>
<keyword evidence="2" id="KW-0732">Signal</keyword>
<dbReference type="PROSITE" id="PS51257">
    <property type="entry name" value="PROKAR_LIPOPROTEIN"/>
    <property type="match status" value="1"/>
</dbReference>
<evidence type="ECO:0000313" key="6">
    <source>
        <dbReference type="Proteomes" id="UP000657200"/>
    </source>
</evidence>
<reference evidence="4 6" key="3">
    <citation type="journal article" date="2020" name="Int. J. Syst. Evol. Microbiol.">
        <title>Novel acetic acid bacteria from cider fermentations: Acetobacter conturbans sp. nov. and Acetobacter fallax sp. nov.</title>
        <authorList>
            <person name="Sombolestani A.S."/>
            <person name="Cleenwerck I."/>
            <person name="Cnockaert M."/>
            <person name="Borremans W."/>
            <person name="Wieme A.D."/>
            <person name="De Vuyst L."/>
            <person name="Vandamme P."/>
        </authorList>
    </citation>
    <scope>NUCLEOTIDE SEQUENCE [LARGE SCALE GENOMIC DNA]</scope>
    <source>
        <strain evidence="4 6">LMG 23848</strain>
    </source>
</reference>
<dbReference type="Proteomes" id="UP000068250">
    <property type="component" value="Chromosome I"/>
</dbReference>
<dbReference type="AlphaFoldDB" id="A0A0U5BGI4"/>
<evidence type="ECO:0000256" key="2">
    <source>
        <dbReference type="SAM" id="SignalP"/>
    </source>
</evidence>
<reference evidence="5" key="2">
    <citation type="submission" date="2014-09" db="EMBL/GenBank/DDBJ databases">
        <authorList>
            <person name="Illeghems K.G."/>
        </authorList>
    </citation>
    <scope>NUCLEOTIDE SEQUENCE [LARGE SCALE GENOMIC DNA]</scope>
    <source>
        <strain evidence="5">LMG 23848T</strain>
    </source>
</reference>
<dbReference type="RefSeq" id="WP_157065286.1">
    <property type="nucleotide sequence ID" value="NZ_JBNZCO010000014.1"/>
</dbReference>
<feature type="compositionally biased region" description="Pro residues" evidence="1">
    <location>
        <begin position="38"/>
        <end position="63"/>
    </location>
</feature>
<evidence type="ECO:0000313" key="5">
    <source>
        <dbReference type="Proteomes" id="UP000068250"/>
    </source>
</evidence>